<evidence type="ECO:0000313" key="8">
    <source>
        <dbReference type="EMBL" id="OHA46099.1"/>
    </source>
</evidence>
<keyword evidence="2" id="KW-1003">Cell membrane</keyword>
<keyword evidence="3 6" id="KW-0812">Transmembrane</keyword>
<organism evidence="8 9">
    <name type="scientific">Candidatus Terrybacteria bacterium RIFCSPHIGHO2_01_FULL_43_35</name>
    <dbReference type="NCBI Taxonomy" id="1802361"/>
    <lineage>
        <taxon>Bacteria</taxon>
        <taxon>Candidatus Terryibacteriota</taxon>
    </lineage>
</organism>
<protein>
    <recommendedName>
        <fullName evidence="7">Cache domain-containing protein</fullName>
    </recommendedName>
</protein>
<comment type="subcellular location">
    <subcellularLocation>
        <location evidence="1">Cell membrane</location>
        <topology evidence="1">Multi-pass membrane protein</topology>
    </subcellularLocation>
</comment>
<dbReference type="EMBL" id="MHSR01000021">
    <property type="protein sequence ID" value="OHA46099.1"/>
    <property type="molecule type" value="Genomic_DNA"/>
</dbReference>
<dbReference type="CDD" id="cd12915">
    <property type="entry name" value="PDC2_DGC_like"/>
    <property type="match status" value="1"/>
</dbReference>
<evidence type="ECO:0000256" key="3">
    <source>
        <dbReference type="ARBA" id="ARBA00022692"/>
    </source>
</evidence>
<comment type="caution">
    <text evidence="8">The sequence shown here is derived from an EMBL/GenBank/DDBJ whole genome shotgun (WGS) entry which is preliminary data.</text>
</comment>
<keyword evidence="5 6" id="KW-0472">Membrane</keyword>
<evidence type="ECO:0000256" key="1">
    <source>
        <dbReference type="ARBA" id="ARBA00004651"/>
    </source>
</evidence>
<feature type="domain" description="Cache" evidence="7">
    <location>
        <begin position="50"/>
        <end position="260"/>
    </location>
</feature>
<proteinExistence type="predicted"/>
<feature type="transmembrane region" description="Helical" evidence="6">
    <location>
        <begin position="17"/>
        <end position="36"/>
    </location>
</feature>
<dbReference type="CDD" id="cd12914">
    <property type="entry name" value="PDC1_DGC_like"/>
    <property type="match status" value="1"/>
</dbReference>
<dbReference type="Pfam" id="PF02743">
    <property type="entry name" value="dCache_1"/>
    <property type="match status" value="1"/>
</dbReference>
<sequence>MVESFPAKLLGFASSKLLITVAILLVLAIGGAYVAWKNGPHPSDTERQAETMRLVRLAAKDAQDLFGGTRPLLSSLIQIPAVREKDGARCSEILAETITQHPFYERLAASDKNGDIFCLSSPIEEPINITDRAYFQRAKETRDFVVGDYSIGRSSKVPVLVFAYPLLDVNGEFDGLVLASVSLRWLENFAAQAQLPDGAVITIFDMNGFILARYPSIEEWSGKEVPEYPLVKFAAAQQEGSTIATGLDNKERLYAFTAMPGVRFDGGAVYLSIGLPR</sequence>
<dbReference type="GO" id="GO:0005886">
    <property type="term" value="C:plasma membrane"/>
    <property type="evidence" value="ECO:0007669"/>
    <property type="project" value="UniProtKB-SubCell"/>
</dbReference>
<reference evidence="8 9" key="1">
    <citation type="journal article" date="2016" name="Nat. Commun.">
        <title>Thousands of microbial genomes shed light on interconnected biogeochemical processes in an aquifer system.</title>
        <authorList>
            <person name="Anantharaman K."/>
            <person name="Brown C.T."/>
            <person name="Hug L.A."/>
            <person name="Sharon I."/>
            <person name="Castelle C.J."/>
            <person name="Probst A.J."/>
            <person name="Thomas B.C."/>
            <person name="Singh A."/>
            <person name="Wilkins M.J."/>
            <person name="Karaoz U."/>
            <person name="Brodie E.L."/>
            <person name="Williams K.H."/>
            <person name="Hubbard S.S."/>
            <person name="Banfield J.F."/>
        </authorList>
    </citation>
    <scope>NUCLEOTIDE SEQUENCE [LARGE SCALE GENOMIC DNA]</scope>
</reference>
<accession>A0A1G2PED8</accession>
<dbReference type="Proteomes" id="UP000178869">
    <property type="component" value="Unassembled WGS sequence"/>
</dbReference>
<dbReference type="InterPro" id="IPR033479">
    <property type="entry name" value="dCache_1"/>
</dbReference>
<name>A0A1G2PED8_9BACT</name>
<evidence type="ECO:0000259" key="7">
    <source>
        <dbReference type="Pfam" id="PF02743"/>
    </source>
</evidence>
<evidence type="ECO:0000256" key="4">
    <source>
        <dbReference type="ARBA" id="ARBA00022989"/>
    </source>
</evidence>
<evidence type="ECO:0000256" key="5">
    <source>
        <dbReference type="ARBA" id="ARBA00023136"/>
    </source>
</evidence>
<dbReference type="Gene3D" id="3.30.450.20">
    <property type="entry name" value="PAS domain"/>
    <property type="match status" value="2"/>
</dbReference>
<gene>
    <name evidence="8" type="ORF">A2828_02655</name>
</gene>
<dbReference type="AlphaFoldDB" id="A0A1G2PED8"/>
<evidence type="ECO:0000313" key="9">
    <source>
        <dbReference type="Proteomes" id="UP000178869"/>
    </source>
</evidence>
<evidence type="ECO:0000256" key="6">
    <source>
        <dbReference type="SAM" id="Phobius"/>
    </source>
</evidence>
<keyword evidence="4 6" id="KW-1133">Transmembrane helix</keyword>
<evidence type="ECO:0000256" key="2">
    <source>
        <dbReference type="ARBA" id="ARBA00022475"/>
    </source>
</evidence>